<organism evidence="1 2">
    <name type="scientific">Prunus armeniaca</name>
    <name type="common">Apricot</name>
    <name type="synonym">Armeniaca vulgaris</name>
    <dbReference type="NCBI Taxonomy" id="36596"/>
    <lineage>
        <taxon>Eukaryota</taxon>
        <taxon>Viridiplantae</taxon>
        <taxon>Streptophyta</taxon>
        <taxon>Embryophyta</taxon>
        <taxon>Tracheophyta</taxon>
        <taxon>Spermatophyta</taxon>
        <taxon>Magnoliopsida</taxon>
        <taxon>eudicotyledons</taxon>
        <taxon>Gunneridae</taxon>
        <taxon>Pentapetalae</taxon>
        <taxon>rosids</taxon>
        <taxon>fabids</taxon>
        <taxon>Rosales</taxon>
        <taxon>Rosaceae</taxon>
        <taxon>Amygdaloideae</taxon>
        <taxon>Amygdaleae</taxon>
        <taxon>Prunus</taxon>
    </lineage>
</organism>
<proteinExistence type="predicted"/>
<evidence type="ECO:0000313" key="2">
    <source>
        <dbReference type="Proteomes" id="UP000507222"/>
    </source>
</evidence>
<reference evidence="1 2" key="1">
    <citation type="submission" date="2020-05" db="EMBL/GenBank/DDBJ databases">
        <authorList>
            <person name="Campoy J."/>
            <person name="Schneeberger K."/>
            <person name="Spophaly S."/>
        </authorList>
    </citation>
    <scope>NUCLEOTIDE SEQUENCE [LARGE SCALE GENOMIC DNA]</scope>
    <source>
        <strain evidence="1">PruArmRojPasFocal</strain>
    </source>
</reference>
<protein>
    <submittedName>
        <fullName evidence="1">Uncharacterized protein</fullName>
    </submittedName>
</protein>
<dbReference type="AlphaFoldDB" id="A0A6J5TQZ5"/>
<dbReference type="EMBL" id="CAEKDK010000001">
    <property type="protein sequence ID" value="CAB4265465.1"/>
    <property type="molecule type" value="Genomic_DNA"/>
</dbReference>
<dbReference type="Proteomes" id="UP000507222">
    <property type="component" value="Unassembled WGS sequence"/>
</dbReference>
<gene>
    <name evidence="1" type="ORF">CURHAP_LOCUS7586</name>
</gene>
<evidence type="ECO:0000313" key="1">
    <source>
        <dbReference type="EMBL" id="CAB4265465.1"/>
    </source>
</evidence>
<name>A0A6J5TQZ5_PRUAR</name>
<accession>A0A6J5TQZ5</accession>
<sequence>MVNGSVPFACGPIKKAVVWPVISRSRSPVEGGDGCLGGRVVASSGPSALCVSLAGGLFAVISVSPSSLPFIPPP</sequence>